<dbReference type="Proteomes" id="UP001187192">
    <property type="component" value="Unassembled WGS sequence"/>
</dbReference>
<feature type="compositionally biased region" description="Basic and acidic residues" evidence="1">
    <location>
        <begin position="99"/>
        <end position="111"/>
    </location>
</feature>
<dbReference type="InterPro" id="IPR036914">
    <property type="entry name" value="MGS-like_dom_sf"/>
</dbReference>
<dbReference type="AlphaFoldDB" id="A0AA88D107"/>
<dbReference type="Gene3D" id="3.40.50.1380">
    <property type="entry name" value="Methylglyoxal synthase-like domain"/>
    <property type="match status" value="1"/>
</dbReference>
<feature type="region of interest" description="Disordered" evidence="1">
    <location>
        <begin position="95"/>
        <end position="142"/>
    </location>
</feature>
<dbReference type="EMBL" id="BTGU01000010">
    <property type="protein sequence ID" value="GMN39805.1"/>
    <property type="molecule type" value="Genomic_DNA"/>
</dbReference>
<evidence type="ECO:0000313" key="3">
    <source>
        <dbReference type="Proteomes" id="UP001187192"/>
    </source>
</evidence>
<evidence type="ECO:0000313" key="2">
    <source>
        <dbReference type="EMBL" id="GMN39805.1"/>
    </source>
</evidence>
<reference evidence="2" key="1">
    <citation type="submission" date="2023-07" db="EMBL/GenBank/DDBJ databases">
        <title>draft genome sequence of fig (Ficus carica).</title>
        <authorList>
            <person name="Takahashi T."/>
            <person name="Nishimura K."/>
        </authorList>
    </citation>
    <scope>NUCLEOTIDE SEQUENCE</scope>
</reference>
<proteinExistence type="predicted"/>
<name>A0AA88D107_FICCA</name>
<protein>
    <submittedName>
        <fullName evidence="2">Uncharacterized protein</fullName>
    </submittedName>
</protein>
<sequence>MAEPKTHTVLRGSKQALISVADKKNLYFLGDGLQKLGYSITATEGNASLLKNSGVHVSHVVEVPDNKLPPREEQVLCSENTTTWMDPIVRYLTESQLPENREETRRIKNTSERPPTPVVPGLQSQVPRPSTDRKKVPEQDPR</sequence>
<organism evidence="2 3">
    <name type="scientific">Ficus carica</name>
    <name type="common">Common fig</name>
    <dbReference type="NCBI Taxonomy" id="3494"/>
    <lineage>
        <taxon>Eukaryota</taxon>
        <taxon>Viridiplantae</taxon>
        <taxon>Streptophyta</taxon>
        <taxon>Embryophyta</taxon>
        <taxon>Tracheophyta</taxon>
        <taxon>Spermatophyta</taxon>
        <taxon>Magnoliopsida</taxon>
        <taxon>eudicotyledons</taxon>
        <taxon>Gunneridae</taxon>
        <taxon>Pentapetalae</taxon>
        <taxon>rosids</taxon>
        <taxon>fabids</taxon>
        <taxon>Rosales</taxon>
        <taxon>Moraceae</taxon>
        <taxon>Ficeae</taxon>
        <taxon>Ficus</taxon>
    </lineage>
</organism>
<evidence type="ECO:0000256" key="1">
    <source>
        <dbReference type="SAM" id="MobiDB-lite"/>
    </source>
</evidence>
<keyword evidence="3" id="KW-1185">Reference proteome</keyword>
<comment type="caution">
    <text evidence="2">The sequence shown here is derived from an EMBL/GenBank/DDBJ whole genome shotgun (WGS) entry which is preliminary data.</text>
</comment>
<feature type="compositionally biased region" description="Basic and acidic residues" evidence="1">
    <location>
        <begin position="130"/>
        <end position="142"/>
    </location>
</feature>
<accession>A0AA88D107</accession>
<gene>
    <name evidence="2" type="ORF">TIFTF001_009034</name>
</gene>
<dbReference type="SUPFAM" id="SSF52335">
    <property type="entry name" value="Methylglyoxal synthase-like"/>
    <property type="match status" value="1"/>
</dbReference>